<evidence type="ECO:0000256" key="1">
    <source>
        <dbReference type="ARBA" id="ARBA00007664"/>
    </source>
</evidence>
<keyword evidence="11" id="KW-1185">Reference proteome</keyword>
<dbReference type="GO" id="GO:0006508">
    <property type="term" value="P:proteolysis"/>
    <property type="evidence" value="ECO:0007669"/>
    <property type="project" value="UniProtKB-KW"/>
</dbReference>
<dbReference type="PROSITE" id="PS50240">
    <property type="entry name" value="TRYPSIN_DOM"/>
    <property type="match status" value="1"/>
</dbReference>
<feature type="non-terminal residue" evidence="10">
    <location>
        <position position="261"/>
    </location>
</feature>
<evidence type="ECO:0000256" key="3">
    <source>
        <dbReference type="ARBA" id="ARBA00022729"/>
    </source>
</evidence>
<dbReference type="PRINTS" id="PR00722">
    <property type="entry name" value="CHYMOTRYPSIN"/>
</dbReference>
<evidence type="ECO:0000256" key="4">
    <source>
        <dbReference type="ARBA" id="ARBA00022801"/>
    </source>
</evidence>
<evidence type="ECO:0000256" key="2">
    <source>
        <dbReference type="ARBA" id="ARBA00022670"/>
    </source>
</evidence>
<keyword evidence="2" id="KW-0645">Protease</keyword>
<evidence type="ECO:0000256" key="7">
    <source>
        <dbReference type="ARBA" id="ARBA00023157"/>
    </source>
</evidence>
<dbReference type="EMBL" id="CAJPIZ010002743">
    <property type="protein sequence ID" value="CAG2105443.1"/>
    <property type="molecule type" value="Genomic_DNA"/>
</dbReference>
<evidence type="ECO:0000259" key="9">
    <source>
        <dbReference type="PROSITE" id="PS50240"/>
    </source>
</evidence>
<dbReference type="GO" id="GO:0005576">
    <property type="term" value="C:extracellular region"/>
    <property type="evidence" value="ECO:0007669"/>
    <property type="project" value="UniProtKB-ARBA"/>
</dbReference>
<dbReference type="GO" id="GO:0004252">
    <property type="term" value="F:serine-type endopeptidase activity"/>
    <property type="evidence" value="ECO:0007669"/>
    <property type="project" value="InterPro"/>
</dbReference>
<evidence type="ECO:0000256" key="5">
    <source>
        <dbReference type="ARBA" id="ARBA00022825"/>
    </source>
</evidence>
<feature type="signal peptide" evidence="8">
    <location>
        <begin position="1"/>
        <end position="21"/>
    </location>
</feature>
<organism evidence="10">
    <name type="scientific">Medioppia subpectinata</name>
    <dbReference type="NCBI Taxonomy" id="1979941"/>
    <lineage>
        <taxon>Eukaryota</taxon>
        <taxon>Metazoa</taxon>
        <taxon>Ecdysozoa</taxon>
        <taxon>Arthropoda</taxon>
        <taxon>Chelicerata</taxon>
        <taxon>Arachnida</taxon>
        <taxon>Acari</taxon>
        <taxon>Acariformes</taxon>
        <taxon>Sarcoptiformes</taxon>
        <taxon>Oribatida</taxon>
        <taxon>Brachypylina</taxon>
        <taxon>Oppioidea</taxon>
        <taxon>Oppiidae</taxon>
        <taxon>Medioppia</taxon>
    </lineage>
</organism>
<evidence type="ECO:0000313" key="10">
    <source>
        <dbReference type="EMBL" id="CAD7625013.1"/>
    </source>
</evidence>
<keyword evidence="3 8" id="KW-0732">Signal</keyword>
<reference evidence="10" key="1">
    <citation type="submission" date="2020-11" db="EMBL/GenBank/DDBJ databases">
        <authorList>
            <person name="Tran Van P."/>
        </authorList>
    </citation>
    <scope>NUCLEOTIDE SEQUENCE</scope>
</reference>
<keyword evidence="4" id="KW-0378">Hydrolase</keyword>
<comment type="similarity">
    <text evidence="1">Belongs to the peptidase S1 family.</text>
</comment>
<keyword evidence="6" id="KW-0865">Zymogen</keyword>
<dbReference type="PROSITE" id="PS00134">
    <property type="entry name" value="TRYPSIN_HIS"/>
    <property type="match status" value="1"/>
</dbReference>
<dbReference type="InterPro" id="IPR043504">
    <property type="entry name" value="Peptidase_S1_PA_chymotrypsin"/>
</dbReference>
<dbReference type="InterPro" id="IPR050430">
    <property type="entry name" value="Peptidase_S1"/>
</dbReference>
<dbReference type="Gene3D" id="2.40.10.10">
    <property type="entry name" value="Trypsin-like serine proteases"/>
    <property type="match status" value="2"/>
</dbReference>
<protein>
    <recommendedName>
        <fullName evidence="9">Peptidase S1 domain-containing protein</fullName>
    </recommendedName>
</protein>
<dbReference type="FunFam" id="2.40.10.10:FF:000077">
    <property type="entry name" value="Predicted protein"/>
    <property type="match status" value="1"/>
</dbReference>
<dbReference type="PANTHER" id="PTHR24276:SF98">
    <property type="entry name" value="FI18310P1-RELATED"/>
    <property type="match status" value="1"/>
</dbReference>
<name>A0A7R9KNB1_9ACAR</name>
<dbReference type="CDD" id="cd00190">
    <property type="entry name" value="Tryp_SPc"/>
    <property type="match status" value="1"/>
</dbReference>
<keyword evidence="5" id="KW-0720">Serine protease</keyword>
<dbReference type="InterPro" id="IPR001314">
    <property type="entry name" value="Peptidase_S1A"/>
</dbReference>
<dbReference type="Proteomes" id="UP000759131">
    <property type="component" value="Unassembled WGS sequence"/>
</dbReference>
<gene>
    <name evidence="10" type="ORF">OSB1V03_LOCUS5450</name>
</gene>
<dbReference type="SUPFAM" id="SSF50494">
    <property type="entry name" value="Trypsin-like serine proteases"/>
    <property type="match status" value="1"/>
</dbReference>
<dbReference type="OrthoDB" id="6514235at2759"/>
<feature type="domain" description="Peptidase S1" evidence="9">
    <location>
        <begin position="30"/>
        <end position="260"/>
    </location>
</feature>
<feature type="chain" id="PRO_5035679949" description="Peptidase S1 domain-containing protein" evidence="8">
    <location>
        <begin position="22"/>
        <end position="261"/>
    </location>
</feature>
<dbReference type="PANTHER" id="PTHR24276">
    <property type="entry name" value="POLYSERASE-RELATED"/>
    <property type="match status" value="1"/>
</dbReference>
<dbReference type="InterPro" id="IPR009003">
    <property type="entry name" value="Peptidase_S1_PA"/>
</dbReference>
<evidence type="ECO:0000256" key="8">
    <source>
        <dbReference type="SAM" id="SignalP"/>
    </source>
</evidence>
<dbReference type="InterPro" id="IPR018114">
    <property type="entry name" value="TRYPSIN_HIS"/>
</dbReference>
<evidence type="ECO:0000313" key="11">
    <source>
        <dbReference type="Proteomes" id="UP000759131"/>
    </source>
</evidence>
<dbReference type="InterPro" id="IPR001254">
    <property type="entry name" value="Trypsin_dom"/>
</dbReference>
<keyword evidence="7" id="KW-1015">Disulfide bond</keyword>
<accession>A0A7R9KNB1</accession>
<evidence type="ECO:0000256" key="6">
    <source>
        <dbReference type="ARBA" id="ARBA00023145"/>
    </source>
</evidence>
<dbReference type="Pfam" id="PF00089">
    <property type="entry name" value="Trypsin"/>
    <property type="match status" value="1"/>
</dbReference>
<sequence>MMSKLHAILLLLCVTICVADGDDSPVRPSIIGGTDAKRGDNPHMCSLRSSAHGCGASIIGVKWAITAAHCVNGVDPADRSLRCGTVTKSSGGKDYKLTQIIIHKDYNLRGRYDNDVALLKIEGEFELGTSDSNIIELADDGSEVPAGEIVTVVGWGRLENGKNIYPENLQTLDVPVVGRDKCQVNYDEIKDLMPITDSMLCAGFTEGNKDACQNDSGGPLKYKNQLVGLVSWGKECALPDYPGVYARIGQLRSWIRIETGI</sequence>
<dbReference type="AlphaFoldDB" id="A0A7R9KNB1"/>
<dbReference type="SMART" id="SM00020">
    <property type="entry name" value="Tryp_SPc"/>
    <property type="match status" value="1"/>
</dbReference>
<proteinExistence type="inferred from homology"/>
<dbReference type="EMBL" id="OC857318">
    <property type="protein sequence ID" value="CAD7625013.1"/>
    <property type="molecule type" value="Genomic_DNA"/>
</dbReference>